<keyword evidence="6" id="KW-1185">Reference proteome</keyword>
<dbReference type="PANTHER" id="PTHR48104">
    <property type="entry name" value="METACASPASE-4"/>
    <property type="match status" value="1"/>
</dbReference>
<feature type="domain" description="Peptidase C14 caspase" evidence="4">
    <location>
        <begin position="56"/>
        <end position="297"/>
    </location>
</feature>
<evidence type="ECO:0000256" key="1">
    <source>
        <dbReference type="ARBA" id="ARBA00009005"/>
    </source>
</evidence>
<sequence>MLGGVSDSNHRGHQHPSTLITFHSDLLSKFKRKIVQNMEVQSLAARRMGAAHPRLFALIIGINTYKRVPDLHGAVADAIAMKDYLEKDLQVPSHQICILCNENASRSAIIREFQALQNNPHIQPGDPVLIFFAGHGCKVKAPPGWVDGNVDGEVEGIVSQDYDGKGVHFIPDRTIGELIEGIARNKGDNITVIFDCCHSGSGTRDPDRLIRCAEIEDKISLDLDQRICGTDARGSVTLPEFRHTGLSSHMLLAACGADETAGEINQRGVFSKALLKLLQSVGVEKLTYRDVLTSIDAMPDQNPQCEGVHQDRLLFQAKITSVECPYYLVRLEDRRYVMAAGSVHGVTKDATFAVYKDKDSLLKTSILGTLIAAGVEAFSTTMVLPLDVTPFDLPSSAVAVQIKALEGDLVLYVPRKDKVLLGFKAVEKQIKEMKDTPWQIIVVSGEEKKSKAHLEIKIEDDKLAFIILDEKTAQYGLTRIPFLVYPVVDDVRPILSSVARYYWHLNRPSLNSCLLNGVKIEFNRLKSSVNRFDNPTPTFRVRSPDGPNLYRDDGVIQLIADGKDIYGITITNDTAVNMFPYVFFFDNSDLSIQSFYMPPTAGKYRIDPPLQARDSLAIGYGSGGSKPSTYTLRDGQEVDVGYLKFIFTTVPVDLSKVPQCSPFTHHRGPGEDDEKKVIEAWSSILIPVVQHRFLPS</sequence>
<comment type="similarity">
    <text evidence="1">Belongs to the peptidase C14B family.</text>
</comment>
<evidence type="ECO:0000259" key="4">
    <source>
        <dbReference type="Pfam" id="PF00656"/>
    </source>
</evidence>
<organism evidence="5 6">
    <name type="scientific">Jaapia argillacea MUCL 33604</name>
    <dbReference type="NCBI Taxonomy" id="933084"/>
    <lineage>
        <taxon>Eukaryota</taxon>
        <taxon>Fungi</taxon>
        <taxon>Dikarya</taxon>
        <taxon>Basidiomycota</taxon>
        <taxon>Agaricomycotina</taxon>
        <taxon>Agaricomycetes</taxon>
        <taxon>Agaricomycetidae</taxon>
        <taxon>Jaapiales</taxon>
        <taxon>Jaapiaceae</taxon>
        <taxon>Jaapia</taxon>
    </lineage>
</organism>
<reference evidence="6" key="1">
    <citation type="journal article" date="2014" name="Proc. Natl. Acad. Sci. U.S.A.">
        <title>Extensive sampling of basidiomycete genomes demonstrates inadequacy of the white-rot/brown-rot paradigm for wood decay fungi.</title>
        <authorList>
            <person name="Riley R."/>
            <person name="Salamov A.A."/>
            <person name="Brown D.W."/>
            <person name="Nagy L.G."/>
            <person name="Floudas D."/>
            <person name="Held B.W."/>
            <person name="Levasseur A."/>
            <person name="Lombard V."/>
            <person name="Morin E."/>
            <person name="Otillar R."/>
            <person name="Lindquist E.A."/>
            <person name="Sun H."/>
            <person name="LaButti K.M."/>
            <person name="Schmutz J."/>
            <person name="Jabbour D."/>
            <person name="Luo H."/>
            <person name="Baker S.E."/>
            <person name="Pisabarro A.G."/>
            <person name="Walton J.D."/>
            <person name="Blanchette R.A."/>
            <person name="Henrissat B."/>
            <person name="Martin F."/>
            <person name="Cullen D."/>
            <person name="Hibbett D.S."/>
            <person name="Grigoriev I.V."/>
        </authorList>
    </citation>
    <scope>NUCLEOTIDE SEQUENCE [LARGE SCALE GENOMIC DNA]</scope>
    <source>
        <strain evidence="6">MUCL 33604</strain>
    </source>
</reference>
<dbReference type="EMBL" id="KL197740">
    <property type="protein sequence ID" value="KDQ52438.1"/>
    <property type="molecule type" value="Genomic_DNA"/>
</dbReference>
<evidence type="ECO:0000256" key="3">
    <source>
        <dbReference type="ARBA" id="ARBA00022807"/>
    </source>
</evidence>
<dbReference type="GO" id="GO:0005737">
    <property type="term" value="C:cytoplasm"/>
    <property type="evidence" value="ECO:0007669"/>
    <property type="project" value="TreeGrafter"/>
</dbReference>
<dbReference type="Pfam" id="PF00656">
    <property type="entry name" value="Peptidase_C14"/>
    <property type="match status" value="1"/>
</dbReference>
<dbReference type="GO" id="GO:0006915">
    <property type="term" value="P:apoptotic process"/>
    <property type="evidence" value="ECO:0007669"/>
    <property type="project" value="UniProtKB-KW"/>
</dbReference>
<accession>A0A067PC28</accession>
<dbReference type="Proteomes" id="UP000027265">
    <property type="component" value="Unassembled WGS sequence"/>
</dbReference>
<proteinExistence type="inferred from homology"/>
<dbReference type="GO" id="GO:0006508">
    <property type="term" value="P:proteolysis"/>
    <property type="evidence" value="ECO:0007669"/>
    <property type="project" value="InterPro"/>
</dbReference>
<dbReference type="InterPro" id="IPR011600">
    <property type="entry name" value="Pept_C14_caspase"/>
</dbReference>
<keyword evidence="3" id="KW-0645">Protease</keyword>
<keyword evidence="2" id="KW-0053">Apoptosis</keyword>
<dbReference type="InParanoid" id="A0A067PC28"/>
<gene>
    <name evidence="5" type="ORF">JAAARDRAFT_73132</name>
</gene>
<dbReference type="InterPro" id="IPR029030">
    <property type="entry name" value="Caspase-like_dom_sf"/>
</dbReference>
<evidence type="ECO:0000256" key="2">
    <source>
        <dbReference type="ARBA" id="ARBA00022703"/>
    </source>
</evidence>
<dbReference type="HOGENOM" id="CLU_011935_1_0_1"/>
<dbReference type="SUPFAM" id="SSF52129">
    <property type="entry name" value="Caspase-like"/>
    <property type="match status" value="1"/>
</dbReference>
<name>A0A067PC28_9AGAM</name>
<evidence type="ECO:0000313" key="5">
    <source>
        <dbReference type="EMBL" id="KDQ52438.1"/>
    </source>
</evidence>
<dbReference type="PANTHER" id="PTHR48104:SF30">
    <property type="entry name" value="METACASPASE-1"/>
    <property type="match status" value="1"/>
</dbReference>
<dbReference type="AlphaFoldDB" id="A0A067PC28"/>
<keyword evidence="3" id="KW-0378">Hydrolase</keyword>
<evidence type="ECO:0000313" key="6">
    <source>
        <dbReference type="Proteomes" id="UP000027265"/>
    </source>
</evidence>
<dbReference type="OrthoDB" id="3223806at2759"/>
<dbReference type="InterPro" id="IPR050452">
    <property type="entry name" value="Metacaspase"/>
</dbReference>
<dbReference type="Gene3D" id="3.40.50.1460">
    <property type="match status" value="1"/>
</dbReference>
<protein>
    <recommendedName>
        <fullName evidence="4">Peptidase C14 caspase domain-containing protein</fullName>
    </recommendedName>
</protein>
<dbReference type="GO" id="GO:0004197">
    <property type="term" value="F:cysteine-type endopeptidase activity"/>
    <property type="evidence" value="ECO:0007669"/>
    <property type="project" value="InterPro"/>
</dbReference>
<keyword evidence="3" id="KW-0788">Thiol protease</keyword>